<protein>
    <submittedName>
        <fullName evidence="1">Uncharacterized protein</fullName>
    </submittedName>
</protein>
<sequence>ETISRIAQVDPTEIYGMKGLVQPKPLANNLVVWP</sequence>
<dbReference type="HOGENOM" id="CLU_3379671_0_0_1"/>
<accession>T1H5N1</accession>
<name>T1H5N1_MEGSC</name>
<keyword evidence="2" id="KW-1185">Reference proteome</keyword>
<reference evidence="2" key="1">
    <citation type="submission" date="2013-02" db="EMBL/GenBank/DDBJ databases">
        <authorList>
            <person name="Hughes D."/>
        </authorList>
    </citation>
    <scope>NUCLEOTIDE SEQUENCE</scope>
    <source>
        <strain>Durham</strain>
        <strain evidence="2">NC isolate 2 -- Noor lab</strain>
    </source>
</reference>
<reference evidence="1" key="2">
    <citation type="submission" date="2015-06" db="UniProtKB">
        <authorList>
            <consortium name="EnsemblMetazoa"/>
        </authorList>
    </citation>
    <scope>IDENTIFICATION</scope>
</reference>
<evidence type="ECO:0000313" key="1">
    <source>
        <dbReference type="EnsemblMetazoa" id="MESCA012014-PA"/>
    </source>
</evidence>
<dbReference type="Proteomes" id="UP000015102">
    <property type="component" value="Unassembled WGS sequence"/>
</dbReference>
<evidence type="ECO:0000313" key="2">
    <source>
        <dbReference type="Proteomes" id="UP000015102"/>
    </source>
</evidence>
<proteinExistence type="predicted"/>
<dbReference type="EnsemblMetazoa" id="MESCA012014-RA">
    <property type="protein sequence ID" value="MESCA012014-PA"/>
    <property type="gene ID" value="MESCA012014"/>
</dbReference>
<organism evidence="1 2">
    <name type="scientific">Megaselia scalaris</name>
    <name type="common">Humpbacked fly</name>
    <name type="synonym">Phora scalaris</name>
    <dbReference type="NCBI Taxonomy" id="36166"/>
    <lineage>
        <taxon>Eukaryota</taxon>
        <taxon>Metazoa</taxon>
        <taxon>Ecdysozoa</taxon>
        <taxon>Arthropoda</taxon>
        <taxon>Hexapoda</taxon>
        <taxon>Insecta</taxon>
        <taxon>Pterygota</taxon>
        <taxon>Neoptera</taxon>
        <taxon>Endopterygota</taxon>
        <taxon>Diptera</taxon>
        <taxon>Brachycera</taxon>
        <taxon>Muscomorpha</taxon>
        <taxon>Platypezoidea</taxon>
        <taxon>Phoridae</taxon>
        <taxon>Megaseliini</taxon>
        <taxon>Megaselia</taxon>
    </lineage>
</organism>
<dbReference type="AlphaFoldDB" id="T1H5N1"/>